<organism evidence="2 3">
    <name type="scientific">Gymnopus androsaceus JB14</name>
    <dbReference type="NCBI Taxonomy" id="1447944"/>
    <lineage>
        <taxon>Eukaryota</taxon>
        <taxon>Fungi</taxon>
        <taxon>Dikarya</taxon>
        <taxon>Basidiomycota</taxon>
        <taxon>Agaricomycotina</taxon>
        <taxon>Agaricomycetes</taxon>
        <taxon>Agaricomycetidae</taxon>
        <taxon>Agaricales</taxon>
        <taxon>Marasmiineae</taxon>
        <taxon>Omphalotaceae</taxon>
        <taxon>Gymnopus</taxon>
    </lineage>
</organism>
<evidence type="ECO:0000256" key="1">
    <source>
        <dbReference type="SAM" id="SignalP"/>
    </source>
</evidence>
<gene>
    <name evidence="2" type="ORF">BT96DRAFT_985710</name>
</gene>
<dbReference type="PANTHER" id="PTHR35204:SF1">
    <property type="entry name" value="ENTEROTOXIN"/>
    <property type="match status" value="1"/>
</dbReference>
<dbReference type="OrthoDB" id="10261782at2759"/>
<dbReference type="PANTHER" id="PTHR35204">
    <property type="entry name" value="YALI0A21131P"/>
    <property type="match status" value="1"/>
</dbReference>
<reference evidence="2" key="1">
    <citation type="journal article" date="2019" name="Environ. Microbiol.">
        <title>Fungal ecological strategies reflected in gene transcription - a case study of two litter decomposers.</title>
        <authorList>
            <person name="Barbi F."/>
            <person name="Kohler A."/>
            <person name="Barry K."/>
            <person name="Baskaran P."/>
            <person name="Daum C."/>
            <person name="Fauchery L."/>
            <person name="Ihrmark K."/>
            <person name="Kuo A."/>
            <person name="LaButti K."/>
            <person name="Lipzen A."/>
            <person name="Morin E."/>
            <person name="Grigoriev I.V."/>
            <person name="Henrissat B."/>
            <person name="Lindahl B."/>
            <person name="Martin F."/>
        </authorList>
    </citation>
    <scope>NUCLEOTIDE SEQUENCE</scope>
    <source>
        <strain evidence="2">JB14</strain>
    </source>
</reference>
<dbReference type="EMBL" id="ML769391">
    <property type="protein sequence ID" value="KAE9408368.1"/>
    <property type="molecule type" value="Genomic_DNA"/>
</dbReference>
<keyword evidence="3" id="KW-1185">Reference proteome</keyword>
<accession>A0A6A4IGH3</accession>
<evidence type="ECO:0000313" key="3">
    <source>
        <dbReference type="Proteomes" id="UP000799118"/>
    </source>
</evidence>
<protein>
    <submittedName>
        <fullName evidence="2">Uncharacterized protein</fullName>
    </submittedName>
</protein>
<evidence type="ECO:0000313" key="2">
    <source>
        <dbReference type="EMBL" id="KAE9408368.1"/>
    </source>
</evidence>
<dbReference type="InterPro" id="IPR038921">
    <property type="entry name" value="YOR389W-like"/>
</dbReference>
<keyword evidence="1" id="KW-0732">Signal</keyword>
<proteinExistence type="predicted"/>
<feature type="signal peptide" evidence="1">
    <location>
        <begin position="1"/>
        <end position="19"/>
    </location>
</feature>
<dbReference type="Proteomes" id="UP000799118">
    <property type="component" value="Unassembled WGS sequence"/>
</dbReference>
<dbReference type="AlphaFoldDB" id="A0A6A4IGH3"/>
<sequence>MIICHSILLLLQLGWLATAKTAQFVAQNSDLNSHWVDFEPSPNDTANVIFNTVHSLLTGWTHRRYRNGHTIVPGVLPVGTTLYHGRGDPGIPVTPEWTALDFELSTLYCGLFSTDDKGCWHLTLVVERPLRVLYFDGYSSLKFPGGTIDSQDIIAWGKVMPEKTASEPQRIVDLCRWGERYGINGFVRLHVSYEVMLCDFSYGIKVDSMLHIKVPYKFPLPPSPNSSFYGAYQGPLPNPLPGMQIGIPFDAFGMGELLASKRIDSYPGETRVQLHLHRLVSFYDLSIAPSLVPQRFGRHRLQHRVLGISQVDISTFKARIEEELGEEKWTNPASGMDWSSFFHIIIQRYGERLELIQSDLNSTDGSPKDISSTLRATFLQLRGMIQPYDLFSARLVNGSMDDRSWATPVYKACATAYTRFISSSTSLMPSEQLMVSSVENVNREICRIITRMWAEGVNQQVEDRQDLSPVMMGNMYSRWKKDIDDLMSWLDWSIWIKCKPACSFRCEMCYLPISPYVVPGADPKDDWIVQASDPQPTCIPKHST</sequence>
<feature type="chain" id="PRO_5025619936" evidence="1">
    <location>
        <begin position="20"/>
        <end position="544"/>
    </location>
</feature>
<name>A0A6A4IGH3_9AGAR</name>